<gene>
    <name evidence="1" type="ORF">DMN91_010307</name>
</gene>
<reference evidence="1 2" key="1">
    <citation type="journal article" date="2018" name="Genome Res.">
        <title>The genomic architecture and molecular evolution of ant odorant receptors.</title>
        <authorList>
            <person name="McKenzie S.K."/>
            <person name="Kronauer D.J.C."/>
        </authorList>
    </citation>
    <scope>NUCLEOTIDE SEQUENCE [LARGE SCALE GENOMIC DNA]</scope>
    <source>
        <strain evidence="1">Clonal line C1</strain>
    </source>
</reference>
<protein>
    <submittedName>
        <fullName evidence="1">Uncharacterized protein</fullName>
    </submittedName>
</protein>
<organism evidence="1 2">
    <name type="scientific">Ooceraea biroi</name>
    <name type="common">Clonal raider ant</name>
    <name type="synonym">Cerapachys biroi</name>
    <dbReference type="NCBI Taxonomy" id="2015173"/>
    <lineage>
        <taxon>Eukaryota</taxon>
        <taxon>Metazoa</taxon>
        <taxon>Ecdysozoa</taxon>
        <taxon>Arthropoda</taxon>
        <taxon>Hexapoda</taxon>
        <taxon>Insecta</taxon>
        <taxon>Pterygota</taxon>
        <taxon>Neoptera</taxon>
        <taxon>Endopterygota</taxon>
        <taxon>Hymenoptera</taxon>
        <taxon>Apocrita</taxon>
        <taxon>Aculeata</taxon>
        <taxon>Formicoidea</taxon>
        <taxon>Formicidae</taxon>
        <taxon>Dorylinae</taxon>
        <taxon>Ooceraea</taxon>
    </lineage>
</organism>
<evidence type="ECO:0000313" key="2">
    <source>
        <dbReference type="Proteomes" id="UP000279307"/>
    </source>
</evidence>
<dbReference type="Proteomes" id="UP000279307">
    <property type="component" value="Chromosome 10"/>
</dbReference>
<evidence type="ECO:0000313" key="1">
    <source>
        <dbReference type="EMBL" id="RLU18064.1"/>
    </source>
</evidence>
<dbReference type="EMBL" id="QOIP01000010">
    <property type="protein sequence ID" value="RLU18064.1"/>
    <property type="molecule type" value="Genomic_DNA"/>
</dbReference>
<proteinExistence type="predicted"/>
<comment type="caution">
    <text evidence="1">The sequence shown here is derived from an EMBL/GenBank/DDBJ whole genome shotgun (WGS) entry which is preliminary data.</text>
</comment>
<dbReference type="OrthoDB" id="441444at2759"/>
<sequence>MESVPGSSRMPDSEVDDNSLHSDVAKKKIKDAVVYFEQLLLENDFVDGIVFFISEEAMLIGEELYHGAVEMLGEHTRLPGRIHCDRIVQAKLDAYKEELKGLQKDFYAQKVEKLMFIRSEELACGLKPSVTEDDIERAKQKAEECKM</sequence>
<dbReference type="AlphaFoldDB" id="A0A3L8DCI3"/>
<name>A0A3L8DCI3_OOCBI</name>
<accession>A0A3L8DCI3</accession>